<keyword evidence="2" id="KW-1185">Reference proteome</keyword>
<evidence type="ECO:0000313" key="3">
    <source>
        <dbReference type="RefSeq" id="XP_011639247.1"/>
    </source>
</evidence>
<organism evidence="2 3">
    <name type="scientific">Pogonomyrmex barbatus</name>
    <name type="common">red harvester ant</name>
    <dbReference type="NCBI Taxonomy" id="144034"/>
    <lineage>
        <taxon>Eukaryota</taxon>
        <taxon>Metazoa</taxon>
        <taxon>Ecdysozoa</taxon>
        <taxon>Arthropoda</taxon>
        <taxon>Hexapoda</taxon>
        <taxon>Insecta</taxon>
        <taxon>Pterygota</taxon>
        <taxon>Neoptera</taxon>
        <taxon>Endopterygota</taxon>
        <taxon>Hymenoptera</taxon>
        <taxon>Apocrita</taxon>
        <taxon>Aculeata</taxon>
        <taxon>Formicoidea</taxon>
        <taxon>Formicidae</taxon>
        <taxon>Myrmicinae</taxon>
        <taxon>Pogonomyrmex</taxon>
    </lineage>
</organism>
<evidence type="ECO:0000313" key="2">
    <source>
        <dbReference type="Proteomes" id="UP000504615"/>
    </source>
</evidence>
<reference evidence="3" key="1">
    <citation type="submission" date="2025-08" db="UniProtKB">
        <authorList>
            <consortium name="RefSeq"/>
        </authorList>
    </citation>
    <scope>IDENTIFICATION</scope>
</reference>
<proteinExistence type="predicted"/>
<feature type="compositionally biased region" description="Acidic residues" evidence="1">
    <location>
        <begin position="38"/>
        <end position="82"/>
    </location>
</feature>
<name>A0A6I9WAF0_9HYME</name>
<dbReference type="RefSeq" id="XP_011639247.1">
    <property type="nucleotide sequence ID" value="XM_011640945.1"/>
</dbReference>
<dbReference type="KEGG" id="pbar:105428562"/>
<dbReference type="GeneID" id="105428562"/>
<sequence length="320" mass="37082">MEEREKEPEEGEEEIRETPLEANNEELQHRGGLPPQENLEEGEVEEEQQEIDEEKEEEEQEEEEEEMTGEEQVEEEGEEEEREQARIGEVRNFNHLLLIGENSCRFRNFAILGREAIFRLRPLPEGVEVYNWFKNAFTEIHAYALHTSELHDYVGFTFDSADLTHGSAELSFRPACDLTREDIWRLVSSVAQSAGGLDIARDFNVRVFNVAIPRDRGCVSNKLTREDVVKRSILTISNSDNLCFPPALWCPRKFITNAVRRGGTSRAECGKTSEFLITTRTRIGFDEKGWRHHFAGGLRDSGNRMFPTLSRRIRYRHYCL</sequence>
<evidence type="ECO:0000256" key="1">
    <source>
        <dbReference type="SAM" id="MobiDB-lite"/>
    </source>
</evidence>
<accession>A0A6I9WAF0</accession>
<feature type="region of interest" description="Disordered" evidence="1">
    <location>
        <begin position="1"/>
        <end position="86"/>
    </location>
</feature>
<protein>
    <submittedName>
        <fullName evidence="3">Ubiquitin carboxyl-terminal hydrolase 34-like</fullName>
    </submittedName>
</protein>
<dbReference type="OrthoDB" id="6740702at2759"/>
<dbReference type="AlphaFoldDB" id="A0A6I9WAF0"/>
<dbReference type="Proteomes" id="UP000504615">
    <property type="component" value="Unplaced"/>
</dbReference>
<gene>
    <name evidence="3" type="primary">LOC105428562</name>
</gene>